<dbReference type="EMBL" id="PPXC01000016">
    <property type="protein sequence ID" value="POH72176.1"/>
    <property type="molecule type" value="Genomic_DNA"/>
</dbReference>
<comment type="caution">
    <text evidence="2">The sequence shown here is derived from an EMBL/GenBank/DDBJ whole genome shotgun (WGS) entry which is preliminary data.</text>
</comment>
<reference evidence="2 3" key="1">
    <citation type="submission" date="2018-01" db="EMBL/GenBank/DDBJ databases">
        <title>Arthrobacter sp. nov., from glaciers in China.</title>
        <authorList>
            <person name="Liu Q."/>
            <person name="Xin Y.-H."/>
        </authorList>
    </citation>
    <scope>NUCLEOTIDE SEQUENCE [LARGE SCALE GENOMIC DNA]</scope>
    <source>
        <strain evidence="2 3">HLT2-12-2</strain>
    </source>
</reference>
<dbReference type="Pfam" id="PF18847">
    <property type="entry name" value="LPD29"/>
    <property type="match status" value="1"/>
</dbReference>
<dbReference type="InterPro" id="IPR041311">
    <property type="entry name" value="LPD29"/>
</dbReference>
<proteinExistence type="predicted"/>
<protein>
    <recommendedName>
        <fullName evidence="1">Large polyvalent protein associated domain-containing protein</fullName>
    </recommendedName>
</protein>
<dbReference type="Proteomes" id="UP000237061">
    <property type="component" value="Unassembled WGS sequence"/>
</dbReference>
<sequence>MTVYVSATDTAKLVKRTLKAQFPDTKFSVRTLKYAGGATVDVEWVHGPTTPAVDAIVKDFEGTAPDATGDFSDPITHTKDGQQIHYGARHIHTRRMITRATYESIQNEVIASLNIGLLHSQRIFPVPSLVLKEVPHFPAAQGDVHEFIRALAENRAELPD</sequence>
<dbReference type="RefSeq" id="WP_103467028.1">
    <property type="nucleotide sequence ID" value="NZ_PPXC01000016.1"/>
</dbReference>
<keyword evidence="3" id="KW-1185">Reference proteome</keyword>
<dbReference type="AlphaFoldDB" id="A0A2S3ZSD2"/>
<accession>A0A2S3ZSD2</accession>
<feature type="domain" description="Large polyvalent protein associated" evidence="1">
    <location>
        <begin position="6"/>
        <end position="96"/>
    </location>
</feature>
<evidence type="ECO:0000259" key="1">
    <source>
        <dbReference type="Pfam" id="PF18847"/>
    </source>
</evidence>
<gene>
    <name evidence="2" type="ORF">CVS27_16925</name>
</gene>
<organism evidence="2 3">
    <name type="scientific">Arthrobacter glacialis</name>
    <dbReference type="NCBI Taxonomy" id="1664"/>
    <lineage>
        <taxon>Bacteria</taxon>
        <taxon>Bacillati</taxon>
        <taxon>Actinomycetota</taxon>
        <taxon>Actinomycetes</taxon>
        <taxon>Micrococcales</taxon>
        <taxon>Micrococcaceae</taxon>
        <taxon>Arthrobacter</taxon>
    </lineage>
</organism>
<evidence type="ECO:0000313" key="3">
    <source>
        <dbReference type="Proteomes" id="UP000237061"/>
    </source>
</evidence>
<evidence type="ECO:0000313" key="2">
    <source>
        <dbReference type="EMBL" id="POH72176.1"/>
    </source>
</evidence>
<name>A0A2S3ZSD2_ARTGL</name>